<organism evidence="1 2">
    <name type="scientific">Lucifera butyrica</name>
    <dbReference type="NCBI Taxonomy" id="1351585"/>
    <lineage>
        <taxon>Bacteria</taxon>
        <taxon>Bacillati</taxon>
        <taxon>Bacillota</taxon>
        <taxon>Negativicutes</taxon>
        <taxon>Veillonellales</taxon>
        <taxon>Veillonellaceae</taxon>
        <taxon>Lucifera</taxon>
    </lineage>
</organism>
<reference evidence="1 2" key="1">
    <citation type="submission" date="2018-06" db="EMBL/GenBank/DDBJ databases">
        <authorList>
            <person name="Strepis N."/>
        </authorList>
    </citation>
    <scope>NUCLEOTIDE SEQUENCE [LARGE SCALE GENOMIC DNA]</scope>
    <source>
        <strain evidence="1">LUCI</strain>
    </source>
</reference>
<protein>
    <submittedName>
        <fullName evidence="1">Uncharacterized protein</fullName>
    </submittedName>
</protein>
<sequence>MLESILNQAFEQYVFDRVDNLLSIAGVANAKYAKAMKESESILLQLMAIAREQEAQYPELLPLVMKFETVTVFESSLAAEIAYRAGIRDRCSVRQEFVTFIQKNVDIMQDYPCSPNSHLAANK</sequence>
<dbReference type="RefSeq" id="WP_122627077.1">
    <property type="nucleotide sequence ID" value="NZ_UPPP01000061.1"/>
</dbReference>
<proteinExistence type="predicted"/>
<name>A0A498R775_9FIRM</name>
<accession>A0A498R775</accession>
<evidence type="ECO:0000313" key="1">
    <source>
        <dbReference type="EMBL" id="VBB06122.1"/>
    </source>
</evidence>
<dbReference type="AlphaFoldDB" id="A0A498R775"/>
<keyword evidence="2" id="KW-1185">Reference proteome</keyword>
<dbReference type="EMBL" id="UPPP01000061">
    <property type="protein sequence ID" value="VBB06122.1"/>
    <property type="molecule type" value="Genomic_DNA"/>
</dbReference>
<dbReference type="OrthoDB" id="1684056at2"/>
<gene>
    <name evidence="1" type="ORF">LUCI_1337</name>
</gene>
<evidence type="ECO:0000313" key="2">
    <source>
        <dbReference type="Proteomes" id="UP000277811"/>
    </source>
</evidence>
<dbReference type="Proteomes" id="UP000277811">
    <property type="component" value="Unassembled WGS sequence"/>
</dbReference>